<dbReference type="Gene3D" id="3.40.50.10490">
    <property type="entry name" value="Glucose-6-phosphate isomerase like protein, domain 1"/>
    <property type="match status" value="1"/>
</dbReference>
<dbReference type="SUPFAM" id="SSF53697">
    <property type="entry name" value="SIS domain"/>
    <property type="match status" value="1"/>
</dbReference>
<dbReference type="GO" id="GO:0016853">
    <property type="term" value="F:isomerase activity"/>
    <property type="evidence" value="ECO:0007669"/>
    <property type="project" value="UniProtKB-KW"/>
</dbReference>
<evidence type="ECO:0000313" key="3">
    <source>
        <dbReference type="Proteomes" id="UP000231019"/>
    </source>
</evidence>
<feature type="domain" description="SIS" evidence="1">
    <location>
        <begin position="27"/>
        <end position="177"/>
    </location>
</feature>
<dbReference type="GO" id="GO:0097367">
    <property type="term" value="F:carbohydrate derivative binding"/>
    <property type="evidence" value="ECO:0007669"/>
    <property type="project" value="InterPro"/>
</dbReference>
<dbReference type="GO" id="GO:1901135">
    <property type="term" value="P:carbohydrate derivative metabolic process"/>
    <property type="evidence" value="ECO:0007669"/>
    <property type="project" value="InterPro"/>
</dbReference>
<comment type="caution">
    <text evidence="2">The sequence shown here is derived from an EMBL/GenBank/DDBJ whole genome shotgun (WGS) entry which is preliminary data.</text>
</comment>
<dbReference type="AlphaFoldDB" id="A0A2M7GA87"/>
<dbReference type="EMBL" id="PFFQ01000006">
    <property type="protein sequence ID" value="PIW19059.1"/>
    <property type="molecule type" value="Genomic_DNA"/>
</dbReference>
<dbReference type="InterPro" id="IPR035461">
    <property type="entry name" value="GmhA/DiaA"/>
</dbReference>
<dbReference type="PANTHER" id="PTHR30390:SF7">
    <property type="entry name" value="PHOSPHOHEPTOSE ISOMERASE"/>
    <property type="match status" value="1"/>
</dbReference>
<evidence type="ECO:0000313" key="2">
    <source>
        <dbReference type="EMBL" id="PIW19059.1"/>
    </source>
</evidence>
<dbReference type="Pfam" id="PF13580">
    <property type="entry name" value="SIS_2"/>
    <property type="match status" value="1"/>
</dbReference>
<sequence length="178" mass="19702">MKEIFQAELKSLIDLIQAIRSDELQAAADLIRKTPGKLIILGNGGSNGVASHMAEDYTNNFKPTLCFSDAAFMSCFANDFGWENAFQRWLQNFALPGDTLILISSSGASRNILNCAEWAIANGYPLISLSGFKPENPLRQLGDVRFYVESQSYKDVELMHAIILHTILEALIKSKTAQ</sequence>
<dbReference type="InterPro" id="IPR046348">
    <property type="entry name" value="SIS_dom_sf"/>
</dbReference>
<keyword evidence="2" id="KW-0413">Isomerase</keyword>
<dbReference type="PANTHER" id="PTHR30390">
    <property type="entry name" value="SEDOHEPTULOSE 7-PHOSPHATE ISOMERASE / DNAA INITIATOR-ASSOCIATING FACTOR FOR REPLICATION INITIATION"/>
    <property type="match status" value="1"/>
</dbReference>
<evidence type="ECO:0000259" key="1">
    <source>
        <dbReference type="PROSITE" id="PS51464"/>
    </source>
</evidence>
<proteinExistence type="predicted"/>
<accession>A0A2M7GA87</accession>
<reference evidence="2 3" key="1">
    <citation type="submission" date="2017-09" db="EMBL/GenBank/DDBJ databases">
        <title>Depth-based differentiation of microbial function through sediment-hosted aquifers and enrichment of novel symbionts in the deep terrestrial subsurface.</title>
        <authorList>
            <person name="Probst A.J."/>
            <person name="Ladd B."/>
            <person name="Jarett J.K."/>
            <person name="Geller-Mcgrath D.E."/>
            <person name="Sieber C.M."/>
            <person name="Emerson J.B."/>
            <person name="Anantharaman K."/>
            <person name="Thomas B.C."/>
            <person name="Malmstrom R."/>
            <person name="Stieglmeier M."/>
            <person name="Klingl A."/>
            <person name="Woyke T."/>
            <person name="Ryan C.M."/>
            <person name="Banfield J.F."/>
        </authorList>
    </citation>
    <scope>NUCLEOTIDE SEQUENCE [LARGE SCALE GENOMIC DNA]</scope>
    <source>
        <strain evidence="2">CG17_big_fil_post_rev_8_21_14_2_50_48_46</strain>
    </source>
</reference>
<protein>
    <submittedName>
        <fullName evidence="2">Phosphoheptose isomerase</fullName>
    </submittedName>
</protein>
<dbReference type="InterPro" id="IPR001347">
    <property type="entry name" value="SIS_dom"/>
</dbReference>
<dbReference type="PROSITE" id="PS51464">
    <property type="entry name" value="SIS"/>
    <property type="match status" value="1"/>
</dbReference>
<name>A0A2M7GA87_9BACT</name>
<dbReference type="CDD" id="cd05006">
    <property type="entry name" value="SIS_GmhA"/>
    <property type="match status" value="1"/>
</dbReference>
<dbReference type="Proteomes" id="UP000231019">
    <property type="component" value="Unassembled WGS sequence"/>
</dbReference>
<organism evidence="2 3">
    <name type="scientific">bacterium (Candidatus Blackallbacteria) CG17_big_fil_post_rev_8_21_14_2_50_48_46</name>
    <dbReference type="NCBI Taxonomy" id="2014261"/>
    <lineage>
        <taxon>Bacteria</taxon>
        <taxon>Candidatus Blackallbacteria</taxon>
    </lineage>
</organism>
<gene>
    <name evidence="2" type="ORF">COW36_02810</name>
</gene>
<dbReference type="InterPro" id="IPR050099">
    <property type="entry name" value="SIS_GmhA/DiaA_subfam"/>
</dbReference>